<evidence type="ECO:0000313" key="3">
    <source>
        <dbReference type="Proteomes" id="UP001174909"/>
    </source>
</evidence>
<dbReference type="Proteomes" id="UP001174909">
    <property type="component" value="Unassembled WGS sequence"/>
</dbReference>
<dbReference type="PANTHER" id="PTHR43445:SF5">
    <property type="entry name" value="UDP-N-ACETYLMURAMATE--L-ALANYL-GAMMA-D-GLUTAMYL-MESO-2,6-DIAMINOHEPTANDIOATE LIGASE"/>
    <property type="match status" value="1"/>
</dbReference>
<evidence type="ECO:0000313" key="2">
    <source>
        <dbReference type="EMBL" id="CAI8049521.1"/>
    </source>
</evidence>
<sequence length="186" mass="20212">MVVVGNAVSRGNPEVEAVLDRRLRYCSLPELVRDTFLRERRPIVVAGTHGKTTTSFMTAWALNEAGTSGRVGGGPFVIEGDEYDSAFCDKTAKFLKYVPDIVVINGIEFDHADIYRDLDELRLAFERLVRLVPRRGLLLLSADDEECGPCAQAGRPPCPVETFGFAAGADWRGGEGGTGGVRPPLT</sequence>
<dbReference type="InterPro" id="IPR013221">
    <property type="entry name" value="Mur_ligase_cen"/>
</dbReference>
<accession>A0AA35TMA0</accession>
<dbReference type="PANTHER" id="PTHR43445">
    <property type="entry name" value="UDP-N-ACETYLMURAMATE--L-ALANINE LIGASE-RELATED"/>
    <property type="match status" value="1"/>
</dbReference>
<dbReference type="GO" id="GO:0016881">
    <property type="term" value="F:acid-amino acid ligase activity"/>
    <property type="evidence" value="ECO:0007669"/>
    <property type="project" value="InterPro"/>
</dbReference>
<dbReference type="SUPFAM" id="SSF53623">
    <property type="entry name" value="MurD-like peptide ligases, catalytic domain"/>
    <property type="match status" value="1"/>
</dbReference>
<reference evidence="2" key="1">
    <citation type="submission" date="2023-03" db="EMBL/GenBank/DDBJ databases">
        <authorList>
            <person name="Steffen K."/>
            <person name="Cardenas P."/>
        </authorList>
    </citation>
    <scope>NUCLEOTIDE SEQUENCE</scope>
</reference>
<gene>
    <name evidence="2" type="ORF">GBAR_LOCUS27268</name>
</gene>
<name>A0AA35TMA0_GEOBA</name>
<dbReference type="Pfam" id="PF08245">
    <property type="entry name" value="Mur_ligase_M"/>
    <property type="match status" value="1"/>
</dbReference>
<protein>
    <submittedName>
        <fullName evidence="2">UDP-N-acetylmuramate--L-alanyl-gamma-D-glutamyl-m eso-2,6-diaminoheptandioate ligase</fullName>
    </submittedName>
</protein>
<dbReference type="InterPro" id="IPR050061">
    <property type="entry name" value="MurCDEF_pg_biosynth"/>
</dbReference>
<comment type="caution">
    <text evidence="2">The sequence shown here is derived from an EMBL/GenBank/DDBJ whole genome shotgun (WGS) entry which is preliminary data.</text>
</comment>
<keyword evidence="2" id="KW-0436">Ligase</keyword>
<evidence type="ECO:0000259" key="1">
    <source>
        <dbReference type="Pfam" id="PF08245"/>
    </source>
</evidence>
<proteinExistence type="predicted"/>
<dbReference type="GO" id="GO:0005524">
    <property type="term" value="F:ATP binding"/>
    <property type="evidence" value="ECO:0007669"/>
    <property type="project" value="InterPro"/>
</dbReference>
<feature type="domain" description="Mur ligase central" evidence="1">
    <location>
        <begin position="91"/>
        <end position="171"/>
    </location>
</feature>
<organism evidence="2 3">
    <name type="scientific">Geodia barretti</name>
    <name type="common">Barrett's horny sponge</name>
    <dbReference type="NCBI Taxonomy" id="519541"/>
    <lineage>
        <taxon>Eukaryota</taxon>
        <taxon>Metazoa</taxon>
        <taxon>Porifera</taxon>
        <taxon>Demospongiae</taxon>
        <taxon>Heteroscleromorpha</taxon>
        <taxon>Tetractinellida</taxon>
        <taxon>Astrophorina</taxon>
        <taxon>Geodiidae</taxon>
        <taxon>Geodia</taxon>
    </lineage>
</organism>
<dbReference type="InterPro" id="IPR036565">
    <property type="entry name" value="Mur-like_cat_sf"/>
</dbReference>
<keyword evidence="3" id="KW-1185">Reference proteome</keyword>
<dbReference type="EMBL" id="CASHTH010003799">
    <property type="protein sequence ID" value="CAI8049521.1"/>
    <property type="molecule type" value="Genomic_DNA"/>
</dbReference>
<dbReference type="Gene3D" id="3.40.1190.10">
    <property type="entry name" value="Mur-like, catalytic domain"/>
    <property type="match status" value="1"/>
</dbReference>
<dbReference type="AlphaFoldDB" id="A0AA35TMA0"/>